<gene>
    <name evidence="3" type="ORF">Y5W_02935</name>
</gene>
<evidence type="ECO:0000259" key="2">
    <source>
        <dbReference type="Pfam" id="PF01266"/>
    </source>
</evidence>
<dbReference type="Proteomes" id="UP000662703">
    <property type="component" value="Unassembled WGS sequence"/>
</dbReference>
<reference evidence="3 4" key="1">
    <citation type="submission" date="2012-09" db="EMBL/GenBank/DDBJ databases">
        <title>Genome Sequence of alkane-degrading Bacterium Alcanivorax sp. 521-1.</title>
        <authorList>
            <person name="Lai Q."/>
            <person name="Shao Z."/>
        </authorList>
    </citation>
    <scope>NUCLEOTIDE SEQUENCE [LARGE SCALE GENOMIC DNA]</scope>
    <source>
        <strain evidence="3 4">521-1</strain>
    </source>
</reference>
<dbReference type="SUPFAM" id="SSF51905">
    <property type="entry name" value="FAD/NAD(P)-binding domain"/>
    <property type="match status" value="1"/>
</dbReference>
<dbReference type="Gene3D" id="3.30.9.10">
    <property type="entry name" value="D-Amino Acid Oxidase, subunit A, domain 2"/>
    <property type="match status" value="1"/>
</dbReference>
<dbReference type="InterPro" id="IPR036188">
    <property type="entry name" value="FAD/NAD-bd_sf"/>
</dbReference>
<keyword evidence="1" id="KW-0560">Oxidoreductase</keyword>
<feature type="domain" description="FAD dependent oxidoreductase" evidence="2">
    <location>
        <begin position="4"/>
        <end position="400"/>
    </location>
</feature>
<dbReference type="PANTHER" id="PTHR13847">
    <property type="entry name" value="SARCOSINE DEHYDROGENASE-RELATED"/>
    <property type="match status" value="1"/>
</dbReference>
<dbReference type="RefSeq" id="WP_194865814.1">
    <property type="nucleotide sequence ID" value="NZ_ARXX01000052.1"/>
</dbReference>
<organism evidence="3 4">
    <name type="scientific">Alloalcanivorax profundimaris</name>
    <dbReference type="NCBI Taxonomy" id="2735259"/>
    <lineage>
        <taxon>Bacteria</taxon>
        <taxon>Pseudomonadati</taxon>
        <taxon>Pseudomonadota</taxon>
        <taxon>Gammaproteobacteria</taxon>
        <taxon>Oceanospirillales</taxon>
        <taxon>Alcanivoracaceae</taxon>
        <taxon>Alloalcanivorax</taxon>
    </lineage>
</organism>
<keyword evidence="4" id="KW-1185">Reference proteome</keyword>
<sequence length="418" mass="46275">MARDLLVLGAGMVGVSTAWHLRRRGHRVTLVDRNAPGRETSFGNAGIIQREAVRPYRFPRDPATLFRVLPNREIDIRYRPAGMARAALPLFQYWRNSAPERYARIVPEYAALITRARDAHGEMIDAAGAGHLIRRGGYLKVFRTEQAWREEARQAGRDGAEYDVTHRVLDRAALAELEPDLGPGLAGAIDYTQPWTATDPGALVAAYAEHFQKEGEPQPGGRFLQGNLENLSRNGDGWQAEVDGRILDADQVVLALGPWSKPWLERQGLHVPLFVKRGYHMHYGAQDGARLNHWIMDAETGYLLAPMRAGIRLTTGAELARHDAAPRYRQLDAAEAAARRLFPLGERLDPQPWLGARPCTPDMKPVIGPAPGLPGLWLALGHGHQGFTLGPVTGQLLARMMDGEPTGVDMAPYRADRF</sequence>
<name>A0ABS0AU35_9GAMM</name>
<evidence type="ECO:0000313" key="3">
    <source>
        <dbReference type="EMBL" id="MBF5057641.1"/>
    </source>
</evidence>
<proteinExistence type="predicted"/>
<protein>
    <submittedName>
        <fullName evidence="3">Oxidoreductase protein</fullName>
    </submittedName>
</protein>
<evidence type="ECO:0000313" key="4">
    <source>
        <dbReference type="Proteomes" id="UP000662703"/>
    </source>
</evidence>
<dbReference type="InterPro" id="IPR006076">
    <property type="entry name" value="FAD-dep_OxRdtase"/>
</dbReference>
<dbReference type="PANTHER" id="PTHR13847:SF289">
    <property type="entry name" value="GLYCINE OXIDASE"/>
    <property type="match status" value="1"/>
</dbReference>
<evidence type="ECO:0000256" key="1">
    <source>
        <dbReference type="ARBA" id="ARBA00023002"/>
    </source>
</evidence>
<dbReference type="Gene3D" id="3.50.50.60">
    <property type="entry name" value="FAD/NAD(P)-binding domain"/>
    <property type="match status" value="2"/>
</dbReference>
<comment type="caution">
    <text evidence="3">The sequence shown here is derived from an EMBL/GenBank/DDBJ whole genome shotgun (WGS) entry which is preliminary data.</text>
</comment>
<dbReference type="SUPFAM" id="SSF54373">
    <property type="entry name" value="FAD-linked reductases, C-terminal domain"/>
    <property type="match status" value="1"/>
</dbReference>
<dbReference type="EMBL" id="ARXX01000052">
    <property type="protein sequence ID" value="MBF5057641.1"/>
    <property type="molecule type" value="Genomic_DNA"/>
</dbReference>
<dbReference type="Pfam" id="PF01266">
    <property type="entry name" value="DAO"/>
    <property type="match status" value="1"/>
</dbReference>
<accession>A0ABS0AU35</accession>